<proteinExistence type="predicted"/>
<name>G9YRZ8_FLAPL</name>
<organism evidence="1 2">
    <name type="scientific">Flavonifractor plautii ATCC 29863</name>
    <dbReference type="NCBI Taxonomy" id="411475"/>
    <lineage>
        <taxon>Bacteria</taxon>
        <taxon>Bacillati</taxon>
        <taxon>Bacillota</taxon>
        <taxon>Clostridia</taxon>
        <taxon>Eubacteriales</taxon>
        <taxon>Oscillospiraceae</taxon>
        <taxon>Flavonifractor</taxon>
    </lineage>
</organism>
<dbReference type="AlphaFoldDB" id="G9YRZ8"/>
<dbReference type="HOGENOM" id="CLU_3251873_0_0_9"/>
<accession>G9YRZ8</accession>
<comment type="caution">
    <text evidence="1">The sequence shown here is derived from an EMBL/GenBank/DDBJ whole genome shotgun (WGS) entry which is preliminary data.</text>
</comment>
<sequence>MAEAEYHNFLSYPSHKFQITVDRRAGFLYNIVYNRKVRLCRV</sequence>
<dbReference type="Proteomes" id="UP000004459">
    <property type="component" value="Unassembled WGS sequence"/>
</dbReference>
<evidence type="ECO:0000313" key="2">
    <source>
        <dbReference type="Proteomes" id="UP000004459"/>
    </source>
</evidence>
<dbReference type="EMBL" id="AGCK01000192">
    <property type="protein sequence ID" value="EHM47949.1"/>
    <property type="molecule type" value="Genomic_DNA"/>
</dbReference>
<reference evidence="1 2" key="1">
    <citation type="submission" date="2011-08" db="EMBL/GenBank/DDBJ databases">
        <authorList>
            <person name="Weinstock G."/>
            <person name="Sodergren E."/>
            <person name="Clifton S."/>
            <person name="Fulton L."/>
            <person name="Fulton B."/>
            <person name="Courtney L."/>
            <person name="Fronick C."/>
            <person name="Harrison M."/>
            <person name="Strong C."/>
            <person name="Farmer C."/>
            <person name="Delahaunty K."/>
            <person name="Markovic C."/>
            <person name="Hall O."/>
            <person name="Minx P."/>
            <person name="Tomlinson C."/>
            <person name="Mitreva M."/>
            <person name="Hou S."/>
            <person name="Chen J."/>
            <person name="Wollam A."/>
            <person name="Pepin K.H."/>
            <person name="Johnson M."/>
            <person name="Bhonagiri V."/>
            <person name="Zhang X."/>
            <person name="Suruliraj S."/>
            <person name="Warren W."/>
            <person name="Chinwalla A."/>
            <person name="Mardis E.R."/>
            <person name="Wilson R.K."/>
        </authorList>
    </citation>
    <scope>NUCLEOTIDE SEQUENCE [LARGE SCALE GENOMIC DNA]</scope>
    <source>
        <strain evidence="1 2">ATCC 29863</strain>
    </source>
</reference>
<evidence type="ECO:0000313" key="1">
    <source>
        <dbReference type="EMBL" id="EHM47949.1"/>
    </source>
</evidence>
<gene>
    <name evidence="1" type="ORF">HMPREF0372_02303</name>
</gene>
<protein>
    <submittedName>
        <fullName evidence="1">Uncharacterized protein</fullName>
    </submittedName>
</protein>